<feature type="transmembrane region" description="Helical" evidence="8">
    <location>
        <begin position="44"/>
        <end position="65"/>
    </location>
</feature>
<dbReference type="GO" id="GO:0046474">
    <property type="term" value="P:glycerophospholipid biosynthetic process"/>
    <property type="evidence" value="ECO:0007669"/>
    <property type="project" value="TreeGrafter"/>
</dbReference>
<evidence type="ECO:0000313" key="9">
    <source>
        <dbReference type="EMBL" id="EFE36595.1"/>
    </source>
</evidence>
<dbReference type="Pfam" id="PF03062">
    <property type="entry name" value="MBOAT"/>
    <property type="match status" value="1"/>
</dbReference>
<feature type="transmembrane region" description="Helical" evidence="8">
    <location>
        <begin position="524"/>
        <end position="548"/>
    </location>
</feature>
<comment type="subcellular location">
    <subcellularLocation>
        <location evidence="1">Membrane</location>
        <topology evidence="1">Multi-pass membrane protein</topology>
    </subcellularLocation>
</comment>
<feature type="transmembrane region" description="Helical" evidence="8">
    <location>
        <begin position="333"/>
        <end position="353"/>
    </location>
</feature>
<dbReference type="HOGENOM" id="CLU_011340_5_0_1"/>
<feature type="compositionally biased region" description="Basic and acidic residues" evidence="7">
    <location>
        <begin position="595"/>
        <end position="607"/>
    </location>
</feature>
<keyword evidence="10" id="KW-1185">Reference proteome</keyword>
<dbReference type="GO" id="GO:0005783">
    <property type="term" value="C:endoplasmic reticulum"/>
    <property type="evidence" value="ECO:0007669"/>
    <property type="project" value="TreeGrafter"/>
</dbReference>
<dbReference type="RefSeq" id="XP_003017240.1">
    <property type="nucleotide sequence ID" value="XM_003017194.1"/>
</dbReference>
<evidence type="ECO:0000313" key="10">
    <source>
        <dbReference type="Proteomes" id="UP000008866"/>
    </source>
</evidence>
<evidence type="ECO:0000256" key="1">
    <source>
        <dbReference type="ARBA" id="ARBA00004141"/>
    </source>
</evidence>
<dbReference type="InterPro" id="IPR004299">
    <property type="entry name" value="MBOAT_fam"/>
</dbReference>
<dbReference type="STRING" id="663331.D4AIM2"/>
<evidence type="ECO:0000256" key="4">
    <source>
        <dbReference type="ARBA" id="ARBA00022989"/>
    </source>
</evidence>
<keyword evidence="2" id="KW-0808">Transferase</keyword>
<evidence type="ECO:0000256" key="3">
    <source>
        <dbReference type="ARBA" id="ARBA00022692"/>
    </source>
</evidence>
<keyword evidence="4 8" id="KW-1133">Transmembrane helix</keyword>
<keyword evidence="5 8" id="KW-0472">Membrane</keyword>
<feature type="transmembrane region" description="Helical" evidence="8">
    <location>
        <begin position="12"/>
        <end position="32"/>
    </location>
</feature>
<name>D4AIM2_ARTBC</name>
<dbReference type="PANTHER" id="PTHR13906">
    <property type="entry name" value="PORCUPINE"/>
    <property type="match status" value="1"/>
</dbReference>
<proteinExistence type="predicted"/>
<feature type="transmembrane region" description="Helical" evidence="8">
    <location>
        <begin position="560"/>
        <end position="579"/>
    </location>
</feature>
<keyword evidence="3 8" id="KW-0812">Transmembrane</keyword>
<dbReference type="GO" id="GO:0016020">
    <property type="term" value="C:membrane"/>
    <property type="evidence" value="ECO:0007669"/>
    <property type="project" value="UniProtKB-SubCell"/>
</dbReference>
<feature type="transmembrane region" description="Helical" evidence="8">
    <location>
        <begin position="276"/>
        <end position="295"/>
    </location>
</feature>
<sequence length="694" mass="78017">MWHFLVLLFWHGFFWSYISVGASLVAYSFSIYQLSFLRLIRTLLLSLSSSLSSSFVFVCFIFITLDYQQDRINLAASASCKDAALYQRPFVPPTRKKCPLSTCSYLVIDSATTAFAAAGEVIGASADELKLITSFLLSYPLAAILKRLPDSQPWKKNAFIIAVSLFYLVGLFDLWDGVRTLLYCSAGAYAIAYYVDGSMMPWVGFTYLIGYMSVSHIIRQIINDPTSVDVTGAQMVLVMKLSAFCWNVHDGRLPDSQLSEAQKHAAIKEFPSLLDFAGYVLFFPSLFAGPAFDYVEYRRWIETSMFDLPPDIDPSKAPPTRKKRKIPRSGRPAALKAAMGLAFIGAFIVFAPIYTTNLLLSEEFAAYSFFRKIWVLYVFGFAARLKYYGVWSLTEGACILSGMGYNGVDRNTGQVYWNKLENVNPYGLETAQNPHAFLANWNKNTNHWLRNYIYLRVTPKGKKPGFRASLATFATSAIWHGFYPGYYLTFILGSFVQTSAKHFRRHVRPFFLTPDGTAPTGFKIYYDIISWLATQLTMSFTIAPFILLDFTDCTTLWGRVYFYIIIGIVATLTFFNSPAKAQLIRKLNKRNKVATGKDAEVPGKPSDRQAANEAAAVRAREKAQADAREVQAGQTPYTEQPLGLPNDLAQDVEDAVNEIKKEIETRRRRGSVVTMPTGAELRNILEQKLGKAPF</sequence>
<organism evidence="9 10">
    <name type="scientific">Arthroderma benhamiae (strain ATCC MYA-4681 / CBS 112371)</name>
    <name type="common">Trichophyton mentagrophytes</name>
    <dbReference type="NCBI Taxonomy" id="663331"/>
    <lineage>
        <taxon>Eukaryota</taxon>
        <taxon>Fungi</taxon>
        <taxon>Dikarya</taxon>
        <taxon>Ascomycota</taxon>
        <taxon>Pezizomycotina</taxon>
        <taxon>Eurotiomycetes</taxon>
        <taxon>Eurotiomycetidae</taxon>
        <taxon>Onygenales</taxon>
        <taxon>Arthrodermataceae</taxon>
        <taxon>Trichophyton</taxon>
    </lineage>
</organism>
<dbReference type="eggNOG" id="KOG2704">
    <property type="taxonomic scope" value="Eukaryota"/>
</dbReference>
<evidence type="ECO:0000256" key="2">
    <source>
        <dbReference type="ARBA" id="ARBA00022679"/>
    </source>
</evidence>
<dbReference type="KEGG" id="abe:ARB_04117"/>
<dbReference type="GO" id="GO:0003841">
    <property type="term" value="F:1-acylglycerol-3-phosphate O-acyltransferase activity"/>
    <property type="evidence" value="ECO:0007669"/>
    <property type="project" value="TreeGrafter"/>
</dbReference>
<protein>
    <recommendedName>
        <fullName evidence="11">MBOAT family protein</fullName>
    </recommendedName>
</protein>
<keyword evidence="6" id="KW-0012">Acyltransferase</keyword>
<feature type="transmembrane region" description="Helical" evidence="8">
    <location>
        <begin position="199"/>
        <end position="218"/>
    </location>
</feature>
<reference evidence="10" key="1">
    <citation type="journal article" date="2011" name="Genome Biol.">
        <title>Comparative and functional genomics provide insights into the pathogenicity of dermatophytic fungi.</title>
        <authorList>
            <person name="Burmester A."/>
            <person name="Shelest E."/>
            <person name="Gloeckner G."/>
            <person name="Heddergott C."/>
            <person name="Schindler S."/>
            <person name="Staib P."/>
            <person name="Heidel A."/>
            <person name="Felder M."/>
            <person name="Petzold A."/>
            <person name="Szafranski K."/>
            <person name="Feuermann M."/>
            <person name="Pedruzzi I."/>
            <person name="Priebe S."/>
            <person name="Groth M."/>
            <person name="Winkler R."/>
            <person name="Li W."/>
            <person name="Kniemeyer O."/>
            <person name="Schroeckh V."/>
            <person name="Hertweck C."/>
            <person name="Hube B."/>
            <person name="White T.C."/>
            <person name="Platzer M."/>
            <person name="Guthke R."/>
            <person name="Heitman J."/>
            <person name="Woestemeyer J."/>
            <person name="Zipfel P.F."/>
            <person name="Monod M."/>
            <person name="Brakhage A.A."/>
        </authorList>
    </citation>
    <scope>NUCLEOTIDE SEQUENCE [LARGE SCALE GENOMIC DNA]</scope>
    <source>
        <strain evidence="10">ATCC MYA-4681 / CBS 112371</strain>
    </source>
</reference>
<gene>
    <name evidence="9" type="ORF">ARB_04117</name>
</gene>
<comment type="caution">
    <text evidence="9">The sequence shown here is derived from an EMBL/GenBank/DDBJ whole genome shotgun (WGS) entry which is preliminary data.</text>
</comment>
<evidence type="ECO:0000256" key="7">
    <source>
        <dbReference type="SAM" id="MobiDB-lite"/>
    </source>
</evidence>
<evidence type="ECO:0000256" key="8">
    <source>
        <dbReference type="SAM" id="Phobius"/>
    </source>
</evidence>
<feature type="compositionally biased region" description="Low complexity" evidence="7">
    <location>
        <begin position="608"/>
        <end position="617"/>
    </location>
</feature>
<dbReference type="OMA" id="WHGTRPG"/>
<dbReference type="PANTHER" id="PTHR13906:SF4">
    <property type="entry name" value="LYSOPHOSPHOLIPID ACYLTRANSFERASE 6"/>
    <property type="match status" value="1"/>
</dbReference>
<accession>D4AIM2</accession>
<feature type="compositionally biased region" description="Basic and acidic residues" evidence="7">
    <location>
        <begin position="618"/>
        <end position="629"/>
    </location>
</feature>
<evidence type="ECO:0008006" key="11">
    <source>
        <dbReference type="Google" id="ProtNLM"/>
    </source>
</evidence>
<dbReference type="GO" id="GO:0030258">
    <property type="term" value="P:lipid modification"/>
    <property type="evidence" value="ECO:0007669"/>
    <property type="project" value="TreeGrafter"/>
</dbReference>
<evidence type="ECO:0000256" key="5">
    <source>
        <dbReference type="ARBA" id="ARBA00023136"/>
    </source>
</evidence>
<dbReference type="InterPro" id="IPR049941">
    <property type="entry name" value="LPLAT_7/PORCN-like"/>
</dbReference>
<dbReference type="GO" id="GO:0047184">
    <property type="term" value="F:1-acylglycerophosphocholine O-acyltransferase activity"/>
    <property type="evidence" value="ECO:0007669"/>
    <property type="project" value="TreeGrafter"/>
</dbReference>
<dbReference type="Proteomes" id="UP000008866">
    <property type="component" value="Unassembled WGS sequence"/>
</dbReference>
<feature type="transmembrane region" description="Helical" evidence="8">
    <location>
        <begin position="157"/>
        <end position="175"/>
    </location>
</feature>
<dbReference type="AlphaFoldDB" id="D4AIM2"/>
<evidence type="ECO:0000256" key="6">
    <source>
        <dbReference type="ARBA" id="ARBA00023315"/>
    </source>
</evidence>
<dbReference type="GeneID" id="9522324"/>
<dbReference type="EMBL" id="ABSU01000001">
    <property type="protein sequence ID" value="EFE36595.1"/>
    <property type="molecule type" value="Genomic_DNA"/>
</dbReference>
<feature type="region of interest" description="Disordered" evidence="7">
    <location>
        <begin position="594"/>
        <end position="645"/>
    </location>
</feature>